<reference evidence="1 2" key="1">
    <citation type="submission" date="2020-05" db="EMBL/GenBank/DDBJ databases">
        <title>Complete genome sequence of Deefgea sp. D17.</title>
        <authorList>
            <person name="Bae J.-W."/>
            <person name="Han J.E."/>
        </authorList>
    </citation>
    <scope>NUCLEOTIDE SEQUENCE [LARGE SCALE GENOMIC DNA]</scope>
    <source>
        <strain evidence="1 2">D17</strain>
    </source>
</reference>
<dbReference type="RefSeq" id="WP_173534464.1">
    <property type="nucleotide sequence ID" value="NZ_CP054143.1"/>
</dbReference>
<dbReference type="KEGG" id="dee:HQN60_15230"/>
<proteinExistence type="predicted"/>
<name>A0A6M8SRI5_9NEIS</name>
<dbReference type="NCBIfam" id="NF047389">
    <property type="entry name" value="ATPase_Sll1717"/>
    <property type="match status" value="1"/>
</dbReference>
<sequence length="544" mass="62966">MKTDYIFKRNSSIGAADAESDSKFLVNCFVDNGDLEVLQDCQNPKRIVVGRTGAGKSALLSYLKEIEPHVIELMPESLALNYISNSDVIKFFESAGVNLDVFYQLLWKHVFTVELLKKHFKISQYGNDNFLNFLGGIFKKDKKKERGMMYLQQWGSEFWQETEYRIKEFTTKLEADLKSSLGSEFGGVKFGADAARKMSDEMKAEVVHKAQKVVNQVQIRELMEVIALLSDDVFNDHQKRYFITIDRLDENWVDERLRYKVIRALIETVRVFQKIKSVKIVISIREDLLLRVFEKTRDSGFQEEKYDAMFLRVRWKSAQLKKLVDSRVSYLVREQYTKRDVLFDDVFPSEIRKVKSFDYMAERTLYRPRDIIAFTNECLELCEGKASVPPSMVQDAEAKYSRGRLNSLADEWYSDFPNLSSYAQILNGRNYSFKFSDILQADLESLLVDSWADLGGNDGVYKSCQDWLDGKKSLNNILASILKILYKVSLIGIKPQGYDRVFWSYNVGDVVSDGQYKSSSMLYVHPMFWRVLGVIPPARGQYSH</sequence>
<accession>A0A6M8SRI5</accession>
<protein>
    <submittedName>
        <fullName evidence="1">ATPase</fullName>
    </submittedName>
</protein>
<organism evidence="1 2">
    <name type="scientific">Deefgea piscis</name>
    <dbReference type="NCBI Taxonomy" id="2739061"/>
    <lineage>
        <taxon>Bacteria</taxon>
        <taxon>Pseudomonadati</taxon>
        <taxon>Pseudomonadota</taxon>
        <taxon>Betaproteobacteria</taxon>
        <taxon>Neisseriales</taxon>
        <taxon>Chitinibacteraceae</taxon>
        <taxon>Deefgea</taxon>
    </lineage>
</organism>
<dbReference type="Proteomes" id="UP000504844">
    <property type="component" value="Chromosome"/>
</dbReference>
<keyword evidence="2" id="KW-1185">Reference proteome</keyword>
<dbReference type="InterPro" id="IPR059206">
    <property type="entry name" value="Sll1717-like"/>
</dbReference>
<dbReference type="EMBL" id="CP054143">
    <property type="protein sequence ID" value="QKJ67963.1"/>
    <property type="molecule type" value="Genomic_DNA"/>
</dbReference>
<evidence type="ECO:0000313" key="2">
    <source>
        <dbReference type="Proteomes" id="UP000504844"/>
    </source>
</evidence>
<evidence type="ECO:0000313" key="1">
    <source>
        <dbReference type="EMBL" id="QKJ67963.1"/>
    </source>
</evidence>
<dbReference type="AlphaFoldDB" id="A0A6M8SRI5"/>
<gene>
    <name evidence="1" type="ORF">HQN60_15230</name>
</gene>